<sequence>MKTAIITGVSKGLGQAIAKLFLEAGIHVIGVSRNDNEALHETAKENDRTYKHFSCDLGNVSEMEETIANINQALIKNEPSTIYLVNNAAMIDPINQAMDIDSDALSKHVQVNTVAPMVFMNNLLKTATNLNTTLFGVNITSGAAERPIYGWSAYCSTKASINMYTKTVALELEELKSEHKVIAFSPGVMDTNMQEKIRSSSRESFIEVETFKNYKENNQLRNVSDVGSVLFDIIRDEANLKNGKIYNVKDYS</sequence>
<keyword evidence="4" id="KW-0521">NADP</keyword>
<dbReference type="PANTHER" id="PTHR44085:SF2">
    <property type="entry name" value="SEPIAPTERIN REDUCTASE"/>
    <property type="match status" value="1"/>
</dbReference>
<reference evidence="6 7" key="1">
    <citation type="submission" date="2016-10" db="EMBL/GenBank/DDBJ databases">
        <authorList>
            <person name="de Groot N.N."/>
        </authorList>
    </citation>
    <scope>NUCLEOTIDE SEQUENCE [LARGE SCALE GENOMIC DNA]</scope>
    <source>
        <strain evidence="6 7">IBRC-M 10780</strain>
    </source>
</reference>
<keyword evidence="7" id="KW-1185">Reference proteome</keyword>
<dbReference type="STRING" id="930131.SAMN05216389_101414"/>
<evidence type="ECO:0000313" key="6">
    <source>
        <dbReference type="EMBL" id="SES68690.1"/>
    </source>
</evidence>
<evidence type="ECO:0000256" key="3">
    <source>
        <dbReference type="ARBA" id="ARBA00022490"/>
    </source>
</evidence>
<dbReference type="GO" id="GO:0005737">
    <property type="term" value="C:cytoplasm"/>
    <property type="evidence" value="ECO:0007669"/>
    <property type="project" value="UniProtKB-SubCell"/>
</dbReference>
<evidence type="ECO:0000256" key="4">
    <source>
        <dbReference type="ARBA" id="ARBA00022857"/>
    </source>
</evidence>
<comment type="subcellular location">
    <subcellularLocation>
        <location evidence="1">Cytoplasm</location>
    </subcellularLocation>
</comment>
<accession>A0A1H9YI88</accession>
<dbReference type="Gene3D" id="3.40.50.720">
    <property type="entry name" value="NAD(P)-binding Rossmann-like Domain"/>
    <property type="match status" value="1"/>
</dbReference>
<dbReference type="Pfam" id="PF00106">
    <property type="entry name" value="adh_short"/>
    <property type="match status" value="1"/>
</dbReference>
<dbReference type="PRINTS" id="PR00081">
    <property type="entry name" value="GDHRDH"/>
</dbReference>
<evidence type="ECO:0000256" key="5">
    <source>
        <dbReference type="ARBA" id="ARBA00023002"/>
    </source>
</evidence>
<comment type="similarity">
    <text evidence="2">Belongs to the short-chain dehydrogenases/reductases (SDR) family.</text>
</comment>
<name>A0A1H9YI88_9BACI</name>
<gene>
    <name evidence="6" type="ORF">SAMN05216389_101414</name>
</gene>
<dbReference type="InterPro" id="IPR020904">
    <property type="entry name" value="Sc_DH/Rdtase_CS"/>
</dbReference>
<evidence type="ECO:0000256" key="1">
    <source>
        <dbReference type="ARBA" id="ARBA00004496"/>
    </source>
</evidence>
<dbReference type="NCBIfam" id="NF005381">
    <property type="entry name" value="PRK06924.1"/>
    <property type="match status" value="1"/>
</dbReference>
<dbReference type="Proteomes" id="UP000198618">
    <property type="component" value="Unassembled WGS sequence"/>
</dbReference>
<protein>
    <submittedName>
        <fullName evidence="6">Benzil reductase ((S)-benzoin forming)</fullName>
    </submittedName>
</protein>
<dbReference type="InterPro" id="IPR036291">
    <property type="entry name" value="NAD(P)-bd_dom_sf"/>
</dbReference>
<proteinExistence type="inferred from homology"/>
<evidence type="ECO:0000256" key="2">
    <source>
        <dbReference type="ARBA" id="ARBA00006484"/>
    </source>
</evidence>
<dbReference type="AlphaFoldDB" id="A0A1H9YI88"/>
<dbReference type="OrthoDB" id="9794387at2"/>
<dbReference type="RefSeq" id="WP_090866292.1">
    <property type="nucleotide sequence ID" value="NZ_FOHE01000001.1"/>
</dbReference>
<evidence type="ECO:0000313" key="7">
    <source>
        <dbReference type="Proteomes" id="UP000198618"/>
    </source>
</evidence>
<dbReference type="SUPFAM" id="SSF51735">
    <property type="entry name" value="NAD(P)-binding Rossmann-fold domains"/>
    <property type="match status" value="1"/>
</dbReference>
<dbReference type="PANTHER" id="PTHR44085">
    <property type="entry name" value="SEPIAPTERIN REDUCTASE"/>
    <property type="match status" value="1"/>
</dbReference>
<dbReference type="InterPro" id="IPR051721">
    <property type="entry name" value="Biopterin_syn/organic_redct"/>
</dbReference>
<dbReference type="PROSITE" id="PS00061">
    <property type="entry name" value="ADH_SHORT"/>
    <property type="match status" value="1"/>
</dbReference>
<organism evidence="6 7">
    <name type="scientific">Oceanobacillus limi</name>
    <dbReference type="NCBI Taxonomy" id="930131"/>
    <lineage>
        <taxon>Bacteria</taxon>
        <taxon>Bacillati</taxon>
        <taxon>Bacillota</taxon>
        <taxon>Bacilli</taxon>
        <taxon>Bacillales</taxon>
        <taxon>Bacillaceae</taxon>
        <taxon>Oceanobacillus</taxon>
    </lineage>
</organism>
<dbReference type="EMBL" id="FOHE01000001">
    <property type="protein sequence ID" value="SES68690.1"/>
    <property type="molecule type" value="Genomic_DNA"/>
</dbReference>
<keyword evidence="5" id="KW-0560">Oxidoreductase</keyword>
<dbReference type="GO" id="GO:0006729">
    <property type="term" value="P:tetrahydrobiopterin biosynthetic process"/>
    <property type="evidence" value="ECO:0007669"/>
    <property type="project" value="TreeGrafter"/>
</dbReference>
<dbReference type="GO" id="GO:0004757">
    <property type="term" value="F:sepiapterin reductase (NADP+) activity"/>
    <property type="evidence" value="ECO:0007669"/>
    <property type="project" value="TreeGrafter"/>
</dbReference>
<dbReference type="InterPro" id="IPR002347">
    <property type="entry name" value="SDR_fam"/>
</dbReference>
<keyword evidence="3" id="KW-0963">Cytoplasm</keyword>